<reference evidence="1" key="1">
    <citation type="submission" date="2022-12" db="EMBL/GenBank/DDBJ databases">
        <title>Draft genome assemblies for two species of Escallonia (Escalloniales).</title>
        <authorList>
            <person name="Chanderbali A."/>
            <person name="Dervinis C."/>
            <person name="Anghel I."/>
            <person name="Soltis D."/>
            <person name="Soltis P."/>
            <person name="Zapata F."/>
        </authorList>
    </citation>
    <scope>NUCLEOTIDE SEQUENCE</scope>
    <source>
        <strain evidence="1">UCBG64.0493</strain>
        <tissue evidence="1">Leaf</tissue>
    </source>
</reference>
<comment type="caution">
    <text evidence="1">The sequence shown here is derived from an EMBL/GenBank/DDBJ whole genome shotgun (WGS) entry which is preliminary data.</text>
</comment>
<evidence type="ECO:0000313" key="2">
    <source>
        <dbReference type="Proteomes" id="UP001188597"/>
    </source>
</evidence>
<accession>A0AA88WZQ8</accession>
<gene>
    <name evidence="1" type="ORF">RJ639_029690</name>
</gene>
<dbReference type="Proteomes" id="UP001188597">
    <property type="component" value="Unassembled WGS sequence"/>
</dbReference>
<name>A0AA88WZQ8_9ASTE</name>
<dbReference type="EMBL" id="JAVXUP010000126">
    <property type="protein sequence ID" value="KAK3037278.1"/>
    <property type="molecule type" value="Genomic_DNA"/>
</dbReference>
<sequence>MASATSPRFVAGTGKGLVEGIKASEPRDTLKLHMNQVLNASGHAGWRLGNLAGHRAAVRRDGEWDVLFGPGDLDAETMLKQRAKTAFQV</sequence>
<organism evidence="1 2">
    <name type="scientific">Escallonia herrerae</name>
    <dbReference type="NCBI Taxonomy" id="1293975"/>
    <lineage>
        <taxon>Eukaryota</taxon>
        <taxon>Viridiplantae</taxon>
        <taxon>Streptophyta</taxon>
        <taxon>Embryophyta</taxon>
        <taxon>Tracheophyta</taxon>
        <taxon>Spermatophyta</taxon>
        <taxon>Magnoliopsida</taxon>
        <taxon>eudicotyledons</taxon>
        <taxon>Gunneridae</taxon>
        <taxon>Pentapetalae</taxon>
        <taxon>asterids</taxon>
        <taxon>campanulids</taxon>
        <taxon>Escalloniales</taxon>
        <taxon>Escalloniaceae</taxon>
        <taxon>Escallonia</taxon>
    </lineage>
</organism>
<dbReference type="AlphaFoldDB" id="A0AA88WZQ8"/>
<evidence type="ECO:0000313" key="1">
    <source>
        <dbReference type="EMBL" id="KAK3037278.1"/>
    </source>
</evidence>
<protein>
    <submittedName>
        <fullName evidence="1">Uncharacterized protein</fullName>
    </submittedName>
</protein>
<proteinExistence type="predicted"/>
<keyword evidence="2" id="KW-1185">Reference proteome</keyword>